<evidence type="ECO:0000313" key="3">
    <source>
        <dbReference type="EMBL" id="EPS25417.1"/>
    </source>
</evidence>
<dbReference type="EMBL" id="KB644408">
    <property type="protein sequence ID" value="EPS25417.1"/>
    <property type="molecule type" value="Genomic_DNA"/>
</dbReference>
<dbReference type="HOGENOM" id="CLU_143602_0_0_1"/>
<keyword evidence="2" id="KW-1133">Transmembrane helix</keyword>
<keyword evidence="4" id="KW-1185">Reference proteome</keyword>
<protein>
    <submittedName>
        <fullName evidence="3">Uncharacterized protein</fullName>
    </submittedName>
</protein>
<name>S8AUA2_PENO1</name>
<gene>
    <name evidence="3" type="ORF">PDE_00350</name>
</gene>
<evidence type="ECO:0000256" key="1">
    <source>
        <dbReference type="SAM" id="MobiDB-lite"/>
    </source>
</evidence>
<keyword evidence="2" id="KW-0812">Transmembrane</keyword>
<sequence>MGALVPAPDDQDQVPTYEELYSRQPSNPSTGYSRVPITEQLDDLDIERTPHHHHHHRTNTGTTPPSTSTAIELDNNNDDNDDHTLDQSPPYATPLTPGDAHTHCAECDRQLERRERRRSCEKMCHYVTGTVIFSVFFLTILGIFVVMRH</sequence>
<dbReference type="Proteomes" id="UP000019376">
    <property type="component" value="Unassembled WGS sequence"/>
</dbReference>
<organism evidence="3 4">
    <name type="scientific">Penicillium oxalicum (strain 114-2 / CGMCC 5302)</name>
    <name type="common">Penicillium decumbens</name>
    <dbReference type="NCBI Taxonomy" id="933388"/>
    <lineage>
        <taxon>Eukaryota</taxon>
        <taxon>Fungi</taxon>
        <taxon>Dikarya</taxon>
        <taxon>Ascomycota</taxon>
        <taxon>Pezizomycotina</taxon>
        <taxon>Eurotiomycetes</taxon>
        <taxon>Eurotiomycetidae</taxon>
        <taxon>Eurotiales</taxon>
        <taxon>Aspergillaceae</taxon>
        <taxon>Penicillium</taxon>
    </lineage>
</organism>
<feature type="compositionally biased region" description="Polar residues" evidence="1">
    <location>
        <begin position="23"/>
        <end position="32"/>
    </location>
</feature>
<feature type="region of interest" description="Disordered" evidence="1">
    <location>
        <begin position="1"/>
        <end position="102"/>
    </location>
</feature>
<dbReference type="OrthoDB" id="4506934at2759"/>
<keyword evidence="2" id="KW-0472">Membrane</keyword>
<dbReference type="AlphaFoldDB" id="S8AUA2"/>
<evidence type="ECO:0000256" key="2">
    <source>
        <dbReference type="SAM" id="Phobius"/>
    </source>
</evidence>
<proteinExistence type="predicted"/>
<reference evidence="3 4" key="1">
    <citation type="journal article" date="2013" name="PLoS ONE">
        <title>Genomic and secretomic analyses reveal unique features of the lignocellulolytic enzyme system of Penicillium decumbens.</title>
        <authorList>
            <person name="Liu G."/>
            <person name="Zhang L."/>
            <person name="Wei X."/>
            <person name="Zou G."/>
            <person name="Qin Y."/>
            <person name="Ma L."/>
            <person name="Li J."/>
            <person name="Zheng H."/>
            <person name="Wang S."/>
            <person name="Wang C."/>
            <person name="Xun L."/>
            <person name="Zhao G.-P."/>
            <person name="Zhou Z."/>
            <person name="Qu Y."/>
        </authorList>
    </citation>
    <scope>NUCLEOTIDE SEQUENCE [LARGE SCALE GENOMIC DNA]</scope>
    <source>
        <strain evidence="4">114-2 / CGMCC 5302</strain>
    </source>
</reference>
<feature type="compositionally biased region" description="Low complexity" evidence="1">
    <location>
        <begin position="59"/>
        <end position="69"/>
    </location>
</feature>
<feature type="transmembrane region" description="Helical" evidence="2">
    <location>
        <begin position="123"/>
        <end position="147"/>
    </location>
</feature>
<evidence type="ECO:0000313" key="4">
    <source>
        <dbReference type="Proteomes" id="UP000019376"/>
    </source>
</evidence>
<accession>S8AUA2</accession>